<evidence type="ECO:0000256" key="1">
    <source>
        <dbReference type="SAM" id="MobiDB-lite"/>
    </source>
</evidence>
<feature type="region of interest" description="Disordered" evidence="1">
    <location>
        <begin position="170"/>
        <end position="197"/>
    </location>
</feature>
<dbReference type="AlphaFoldDB" id="A0A3N4I642"/>
<evidence type="ECO:0000313" key="2">
    <source>
        <dbReference type="EMBL" id="RPA80937.1"/>
    </source>
</evidence>
<dbReference type="EMBL" id="ML119683">
    <property type="protein sequence ID" value="RPA80937.1"/>
    <property type="molecule type" value="Genomic_DNA"/>
</dbReference>
<protein>
    <submittedName>
        <fullName evidence="2">Uncharacterized protein</fullName>
    </submittedName>
</protein>
<name>A0A3N4I642_ASCIM</name>
<keyword evidence="3" id="KW-1185">Reference proteome</keyword>
<dbReference type="Pfam" id="PF17316">
    <property type="entry name" value="Perilipin_2"/>
    <property type="match status" value="1"/>
</dbReference>
<evidence type="ECO:0000313" key="3">
    <source>
        <dbReference type="Proteomes" id="UP000275078"/>
    </source>
</evidence>
<sequence length="197" mass="21514">MATTATPVQYPFSKSINHITSYPVVSDTLSYAQTFAIVQQAVTATQRATGLLQPFAPLLEKANNIAAPVVNKVDDFAESKLGQLDEKVPFVKKPTQELADFLSQQKDFATGLAQKEREYVLSVFADELEKAAGDNKTGYIPTAKAGVNTGIVISQELIAWITELVQKRRAESKTTTDSPAPTYAENPYEALDSEKKI</sequence>
<proteinExistence type="predicted"/>
<dbReference type="Proteomes" id="UP000275078">
    <property type="component" value="Unassembled WGS sequence"/>
</dbReference>
<gene>
    <name evidence="2" type="ORF">BJ508DRAFT_117507</name>
</gene>
<organism evidence="2 3">
    <name type="scientific">Ascobolus immersus RN42</name>
    <dbReference type="NCBI Taxonomy" id="1160509"/>
    <lineage>
        <taxon>Eukaryota</taxon>
        <taxon>Fungi</taxon>
        <taxon>Dikarya</taxon>
        <taxon>Ascomycota</taxon>
        <taxon>Pezizomycotina</taxon>
        <taxon>Pezizomycetes</taxon>
        <taxon>Pezizales</taxon>
        <taxon>Ascobolaceae</taxon>
        <taxon>Ascobolus</taxon>
    </lineage>
</organism>
<reference evidence="2 3" key="1">
    <citation type="journal article" date="2018" name="Nat. Ecol. Evol.">
        <title>Pezizomycetes genomes reveal the molecular basis of ectomycorrhizal truffle lifestyle.</title>
        <authorList>
            <person name="Murat C."/>
            <person name="Payen T."/>
            <person name="Noel B."/>
            <person name="Kuo A."/>
            <person name="Morin E."/>
            <person name="Chen J."/>
            <person name="Kohler A."/>
            <person name="Krizsan K."/>
            <person name="Balestrini R."/>
            <person name="Da Silva C."/>
            <person name="Montanini B."/>
            <person name="Hainaut M."/>
            <person name="Levati E."/>
            <person name="Barry K.W."/>
            <person name="Belfiori B."/>
            <person name="Cichocki N."/>
            <person name="Clum A."/>
            <person name="Dockter R.B."/>
            <person name="Fauchery L."/>
            <person name="Guy J."/>
            <person name="Iotti M."/>
            <person name="Le Tacon F."/>
            <person name="Lindquist E.A."/>
            <person name="Lipzen A."/>
            <person name="Malagnac F."/>
            <person name="Mello A."/>
            <person name="Molinier V."/>
            <person name="Miyauchi S."/>
            <person name="Poulain J."/>
            <person name="Riccioni C."/>
            <person name="Rubini A."/>
            <person name="Sitrit Y."/>
            <person name="Splivallo R."/>
            <person name="Traeger S."/>
            <person name="Wang M."/>
            <person name="Zifcakova L."/>
            <person name="Wipf D."/>
            <person name="Zambonelli A."/>
            <person name="Paolocci F."/>
            <person name="Nowrousian M."/>
            <person name="Ottonello S."/>
            <person name="Baldrian P."/>
            <person name="Spatafora J.W."/>
            <person name="Henrissat B."/>
            <person name="Nagy L.G."/>
            <person name="Aury J.M."/>
            <person name="Wincker P."/>
            <person name="Grigoriev I.V."/>
            <person name="Bonfante P."/>
            <person name="Martin F.M."/>
        </authorList>
    </citation>
    <scope>NUCLEOTIDE SEQUENCE [LARGE SCALE GENOMIC DNA]</scope>
    <source>
        <strain evidence="2 3">RN42</strain>
    </source>
</reference>
<accession>A0A3N4I642</accession>
<dbReference type="OrthoDB" id="376826at2759"/>